<reference evidence="1 2" key="1">
    <citation type="submission" date="2017-07" db="EMBL/GenBank/DDBJ databases">
        <authorList>
            <person name="Talla V."/>
            <person name="Backstrom N."/>
        </authorList>
    </citation>
    <scope>NUCLEOTIDE SEQUENCE [LARGE SCALE GENOMIC DNA]</scope>
</reference>
<proteinExistence type="predicted"/>
<accession>A0A5E4QAC6</accession>
<gene>
    <name evidence="1" type="ORF">LSINAPIS_LOCUS6116</name>
</gene>
<protein>
    <submittedName>
        <fullName evidence="1">Uncharacterized protein</fullName>
    </submittedName>
</protein>
<organism evidence="1 2">
    <name type="scientific">Leptidea sinapis</name>
    <dbReference type="NCBI Taxonomy" id="189913"/>
    <lineage>
        <taxon>Eukaryota</taxon>
        <taxon>Metazoa</taxon>
        <taxon>Ecdysozoa</taxon>
        <taxon>Arthropoda</taxon>
        <taxon>Hexapoda</taxon>
        <taxon>Insecta</taxon>
        <taxon>Pterygota</taxon>
        <taxon>Neoptera</taxon>
        <taxon>Endopterygota</taxon>
        <taxon>Lepidoptera</taxon>
        <taxon>Glossata</taxon>
        <taxon>Ditrysia</taxon>
        <taxon>Papilionoidea</taxon>
        <taxon>Pieridae</taxon>
        <taxon>Dismorphiinae</taxon>
        <taxon>Leptidea</taxon>
    </lineage>
</organism>
<name>A0A5E4QAC6_9NEOP</name>
<evidence type="ECO:0000313" key="2">
    <source>
        <dbReference type="Proteomes" id="UP000324832"/>
    </source>
</evidence>
<sequence>MASDTLTSGLHITTSIQMYWLNHNLIRVRPLVPLLREIKSFLDSTKEYSLMLTIFPWASTSTTVHQSDRFMQVF</sequence>
<dbReference type="AlphaFoldDB" id="A0A5E4QAC6"/>
<evidence type="ECO:0000313" key="1">
    <source>
        <dbReference type="EMBL" id="VVC94090.1"/>
    </source>
</evidence>
<dbReference type="EMBL" id="FZQP02001870">
    <property type="protein sequence ID" value="VVC94090.1"/>
    <property type="molecule type" value="Genomic_DNA"/>
</dbReference>
<dbReference type="Proteomes" id="UP000324832">
    <property type="component" value="Unassembled WGS sequence"/>
</dbReference>
<keyword evidence="2" id="KW-1185">Reference proteome</keyword>